<evidence type="ECO:0000256" key="2">
    <source>
        <dbReference type="ARBA" id="ARBA00007002"/>
    </source>
</evidence>
<dbReference type="AlphaFoldDB" id="A0A6G0WVN3"/>
<comment type="subcellular location">
    <subcellularLocation>
        <location evidence="1">Nucleus</location>
    </subcellularLocation>
</comment>
<evidence type="ECO:0000256" key="4">
    <source>
        <dbReference type="SAM" id="MobiDB-lite"/>
    </source>
</evidence>
<dbReference type="InterPro" id="IPR029012">
    <property type="entry name" value="Helix_hairpin_bin_sf"/>
</dbReference>
<organism evidence="5 6">
    <name type="scientific">Aphanomyces euteiches</name>
    <dbReference type="NCBI Taxonomy" id="100861"/>
    <lineage>
        <taxon>Eukaryota</taxon>
        <taxon>Sar</taxon>
        <taxon>Stramenopiles</taxon>
        <taxon>Oomycota</taxon>
        <taxon>Saprolegniomycetes</taxon>
        <taxon>Saprolegniales</taxon>
        <taxon>Verrucalvaceae</taxon>
        <taxon>Aphanomyces</taxon>
    </lineage>
</organism>
<evidence type="ECO:0000256" key="1">
    <source>
        <dbReference type="ARBA" id="ARBA00004123"/>
    </source>
</evidence>
<reference evidence="5 6" key="1">
    <citation type="submission" date="2019-07" db="EMBL/GenBank/DDBJ databases">
        <title>Genomics analysis of Aphanomyces spp. identifies a new class of oomycete effector associated with host adaptation.</title>
        <authorList>
            <person name="Gaulin E."/>
        </authorList>
    </citation>
    <scope>NUCLEOTIDE SEQUENCE [LARGE SCALE GENOMIC DNA]</scope>
    <source>
        <strain evidence="5 6">ATCC 201684</strain>
    </source>
</reference>
<evidence type="ECO:0000313" key="5">
    <source>
        <dbReference type="EMBL" id="KAF0731538.1"/>
    </source>
</evidence>
<dbReference type="InterPro" id="IPR009360">
    <property type="entry name" value="Isy1"/>
</dbReference>
<dbReference type="FunFam" id="1.10.287.660:FF:000001">
    <property type="entry name" value="pre-mRNA-splicing factor ISY1 homolog"/>
    <property type="match status" value="1"/>
</dbReference>
<gene>
    <name evidence="5" type="ORF">Ae201684_011163</name>
</gene>
<dbReference type="VEuPathDB" id="FungiDB:AeMF1_011668"/>
<dbReference type="Gene3D" id="1.10.287.660">
    <property type="entry name" value="Helix hairpin bin"/>
    <property type="match status" value="1"/>
</dbReference>
<dbReference type="InterPro" id="IPR037200">
    <property type="entry name" value="Isy1_sf"/>
</dbReference>
<keyword evidence="3" id="KW-0539">Nucleus</keyword>
<dbReference type="EMBL" id="VJMJ01000141">
    <property type="protein sequence ID" value="KAF0731538.1"/>
    <property type="molecule type" value="Genomic_DNA"/>
</dbReference>
<keyword evidence="6" id="KW-1185">Reference proteome</keyword>
<dbReference type="GO" id="GO:0000350">
    <property type="term" value="P:generation of catalytic spliceosome for second transesterification step"/>
    <property type="evidence" value="ECO:0007669"/>
    <property type="project" value="InterPro"/>
</dbReference>
<name>A0A6G0WVN3_9STRA</name>
<evidence type="ECO:0000313" key="6">
    <source>
        <dbReference type="Proteomes" id="UP000481153"/>
    </source>
</evidence>
<proteinExistence type="inferred from homology"/>
<comment type="caution">
    <text evidence="5">The sequence shown here is derived from an EMBL/GenBank/DDBJ whole genome shotgun (WGS) entry which is preliminary data.</text>
</comment>
<evidence type="ECO:0008006" key="7">
    <source>
        <dbReference type="Google" id="ProtNLM"/>
    </source>
</evidence>
<feature type="region of interest" description="Disordered" evidence="4">
    <location>
        <begin position="141"/>
        <end position="180"/>
    </location>
</feature>
<accession>A0A6G0WVN3</accession>
<dbReference type="SUPFAM" id="SSF140102">
    <property type="entry name" value="ISY1 domain-like"/>
    <property type="match status" value="1"/>
</dbReference>
<dbReference type="GO" id="GO:0005634">
    <property type="term" value="C:nucleus"/>
    <property type="evidence" value="ECO:0007669"/>
    <property type="project" value="UniProtKB-SubCell"/>
</dbReference>
<sequence length="208" mass="23716">MARNEEKANSMMNRWTALKQDMAKIFVGKRPLLTSECNNLADAEQYRLQVIRIISRKVSEIQNASLGEHVIRDLNDEINKRIQEKLRWEKRIIELGGITHTAGPSGDDGYEADGSALIRGNGYKYFGAAKNLPGVRELFEKQDAPPPKRSRKDMYQGIEPDYYGHRDDDDGELEREEAAMQAKRIQAAIQAWDEREAEKARAQAQTLP</sequence>
<comment type="similarity">
    <text evidence="2">Belongs to the ISY1 family.</text>
</comment>
<protein>
    <recommendedName>
        <fullName evidence="7">Pre-mRNA-splicing factor ISY1</fullName>
    </recommendedName>
</protein>
<dbReference type="PANTHER" id="PTHR13021">
    <property type="entry name" value="PRE-MRNA-SPLICING FACTOR ISY1"/>
    <property type="match status" value="1"/>
</dbReference>
<dbReference type="Proteomes" id="UP000481153">
    <property type="component" value="Unassembled WGS sequence"/>
</dbReference>
<evidence type="ECO:0000256" key="3">
    <source>
        <dbReference type="ARBA" id="ARBA00023242"/>
    </source>
</evidence>
<dbReference type="Pfam" id="PF06246">
    <property type="entry name" value="Isy1"/>
    <property type="match status" value="1"/>
</dbReference>